<evidence type="ECO:0000259" key="1">
    <source>
        <dbReference type="PROSITE" id="PS51819"/>
    </source>
</evidence>
<evidence type="ECO:0000313" key="3">
    <source>
        <dbReference type="Proteomes" id="UP000318801"/>
    </source>
</evidence>
<proteinExistence type="predicted"/>
<organism evidence="2 3">
    <name type="scientific">Martelella alba</name>
    <dbReference type="NCBI Taxonomy" id="2590451"/>
    <lineage>
        <taxon>Bacteria</taxon>
        <taxon>Pseudomonadati</taxon>
        <taxon>Pseudomonadota</taxon>
        <taxon>Alphaproteobacteria</taxon>
        <taxon>Hyphomicrobiales</taxon>
        <taxon>Aurantimonadaceae</taxon>
        <taxon>Martelella</taxon>
    </lineage>
</organism>
<dbReference type="SUPFAM" id="SSF54593">
    <property type="entry name" value="Glyoxalase/Bleomycin resistance protein/Dihydroxybiphenyl dioxygenase"/>
    <property type="match status" value="1"/>
</dbReference>
<evidence type="ECO:0000313" key="2">
    <source>
        <dbReference type="EMBL" id="TPW33633.1"/>
    </source>
</evidence>
<keyword evidence="3" id="KW-1185">Reference proteome</keyword>
<dbReference type="RefSeq" id="WP_141147571.1">
    <property type="nucleotide sequence ID" value="NZ_VHLG01000001.1"/>
</dbReference>
<dbReference type="PROSITE" id="PS51819">
    <property type="entry name" value="VOC"/>
    <property type="match status" value="1"/>
</dbReference>
<feature type="domain" description="VOC" evidence="1">
    <location>
        <begin position="10"/>
        <end position="137"/>
    </location>
</feature>
<sequence>MSGRKFSPRALGEIAIRCRDFSAMQDFYGRILGLERLIGDAGRTHRAGIVFYRLGESFGGHLAVLALFEDTGEEVETGPRSSLHHLALSLTYGEQADAAAWLEKHGCEARFQDFDWAGWRGLFTRDPDGNTVELVAAIPGRYVR</sequence>
<dbReference type="Proteomes" id="UP000318801">
    <property type="component" value="Unassembled WGS sequence"/>
</dbReference>
<reference evidence="2 3" key="1">
    <citation type="submission" date="2019-06" db="EMBL/GenBank/DDBJ databases">
        <authorList>
            <person name="Li M."/>
        </authorList>
    </citation>
    <scope>NUCLEOTIDE SEQUENCE [LARGE SCALE GENOMIC DNA]</scope>
    <source>
        <strain evidence="2 3">BGMRC2036</strain>
    </source>
</reference>
<dbReference type="Pfam" id="PF00903">
    <property type="entry name" value="Glyoxalase"/>
    <property type="match status" value="1"/>
</dbReference>
<accession>A0A506UK43</accession>
<dbReference type="EMBL" id="VHLG01000001">
    <property type="protein sequence ID" value="TPW33633.1"/>
    <property type="molecule type" value="Genomic_DNA"/>
</dbReference>
<gene>
    <name evidence="2" type="ORF">FJU08_03520</name>
</gene>
<name>A0A506UK43_9HYPH</name>
<dbReference type="AlphaFoldDB" id="A0A506UK43"/>
<comment type="caution">
    <text evidence="2">The sequence shown here is derived from an EMBL/GenBank/DDBJ whole genome shotgun (WGS) entry which is preliminary data.</text>
</comment>
<dbReference type="InterPro" id="IPR029068">
    <property type="entry name" value="Glyas_Bleomycin-R_OHBP_Dase"/>
</dbReference>
<dbReference type="OrthoDB" id="9812656at2"/>
<dbReference type="InterPro" id="IPR004360">
    <property type="entry name" value="Glyas_Fos-R_dOase_dom"/>
</dbReference>
<dbReference type="InterPro" id="IPR037523">
    <property type="entry name" value="VOC_core"/>
</dbReference>
<dbReference type="Gene3D" id="3.10.180.10">
    <property type="entry name" value="2,3-Dihydroxybiphenyl 1,2-Dioxygenase, domain 1"/>
    <property type="match status" value="1"/>
</dbReference>
<protein>
    <submittedName>
        <fullName evidence="2">VOC family protein</fullName>
    </submittedName>
</protein>